<dbReference type="Proteomes" id="UP000433483">
    <property type="component" value="Unassembled WGS sequence"/>
</dbReference>
<dbReference type="AlphaFoldDB" id="A0A6A4A8E3"/>
<evidence type="ECO:0000313" key="6">
    <source>
        <dbReference type="Proteomes" id="UP000460718"/>
    </source>
</evidence>
<reference evidence="4 5" key="1">
    <citation type="submission" date="2018-08" db="EMBL/GenBank/DDBJ databases">
        <title>Genomic investigation of the strawberry pathogen Phytophthora fragariae indicates pathogenicity is determined by transcriptional variation in three key races.</title>
        <authorList>
            <person name="Adams T.M."/>
            <person name="Armitage A.D."/>
            <person name="Sobczyk M.K."/>
            <person name="Bates H.J."/>
            <person name="Dunwell J.M."/>
            <person name="Nellist C.F."/>
            <person name="Harrison R.J."/>
        </authorList>
    </citation>
    <scope>NUCLEOTIDE SEQUENCE [LARGE SCALE GENOMIC DNA]</scope>
    <source>
        <strain evidence="3 5">BC-1</strain>
        <strain evidence="2 4">NOV-27</strain>
        <strain evidence="1 6">SCRP245</strain>
    </source>
</reference>
<keyword evidence="4" id="KW-1185">Reference proteome</keyword>
<comment type="caution">
    <text evidence="3">The sequence shown here is derived from an EMBL/GenBank/DDBJ whole genome shotgun (WGS) entry which is preliminary data.</text>
</comment>
<sequence length="65" mass="7337">MVMYIDNQPVIKQVQNATSSSKAKHIDVKYKSTKDLAANGIIVPTRLGQMLFIKVKGQRQEEPYS</sequence>
<evidence type="ECO:0000313" key="2">
    <source>
        <dbReference type="EMBL" id="KAE9230081.1"/>
    </source>
</evidence>
<dbReference type="Proteomes" id="UP000440367">
    <property type="component" value="Unassembled WGS sequence"/>
</dbReference>
<evidence type="ECO:0000313" key="3">
    <source>
        <dbReference type="EMBL" id="KAE9254185.1"/>
    </source>
</evidence>
<dbReference type="OrthoDB" id="166455at2759"/>
<evidence type="ECO:0000313" key="5">
    <source>
        <dbReference type="Proteomes" id="UP000440367"/>
    </source>
</evidence>
<gene>
    <name evidence="3" type="ORF">PF002_g2986</name>
    <name evidence="2" type="ORF">PF005_g3618</name>
    <name evidence="1" type="ORF">PF011_g10002</name>
</gene>
<proteinExistence type="predicted"/>
<name>A0A6A4A8E3_9STRA</name>
<protein>
    <submittedName>
        <fullName evidence="3">Uncharacterized protein</fullName>
    </submittedName>
</protein>
<organism evidence="3 5">
    <name type="scientific">Phytophthora fragariae</name>
    <dbReference type="NCBI Taxonomy" id="53985"/>
    <lineage>
        <taxon>Eukaryota</taxon>
        <taxon>Sar</taxon>
        <taxon>Stramenopiles</taxon>
        <taxon>Oomycota</taxon>
        <taxon>Peronosporomycetes</taxon>
        <taxon>Peronosporales</taxon>
        <taxon>Peronosporaceae</taxon>
        <taxon>Phytophthora</taxon>
    </lineage>
</organism>
<evidence type="ECO:0000313" key="4">
    <source>
        <dbReference type="Proteomes" id="UP000433483"/>
    </source>
</evidence>
<evidence type="ECO:0000313" key="1">
    <source>
        <dbReference type="EMBL" id="KAE9010021.1"/>
    </source>
</evidence>
<accession>A0A6A4A8E3</accession>
<dbReference type="EMBL" id="QXFW01000514">
    <property type="protein sequence ID" value="KAE9010021.1"/>
    <property type="molecule type" value="Genomic_DNA"/>
</dbReference>
<dbReference type="Proteomes" id="UP000460718">
    <property type="component" value="Unassembled WGS sequence"/>
</dbReference>
<dbReference type="EMBL" id="QXGB01000108">
    <property type="protein sequence ID" value="KAE9230081.1"/>
    <property type="molecule type" value="Genomic_DNA"/>
</dbReference>
<dbReference type="EMBL" id="QXGD01000081">
    <property type="protein sequence ID" value="KAE9254185.1"/>
    <property type="molecule type" value="Genomic_DNA"/>
</dbReference>